<dbReference type="EMBL" id="WMIF01000005">
    <property type="protein sequence ID" value="MTH34074.1"/>
    <property type="molecule type" value="Genomic_DNA"/>
</dbReference>
<gene>
    <name evidence="1" type="ORF">GL279_05605</name>
</gene>
<dbReference type="RefSeq" id="WP_155063626.1">
    <property type="nucleotide sequence ID" value="NZ_WMIF01000005.1"/>
</dbReference>
<dbReference type="Proteomes" id="UP000442533">
    <property type="component" value="Unassembled WGS sequence"/>
</dbReference>
<evidence type="ECO:0000313" key="1">
    <source>
        <dbReference type="EMBL" id="MTH34074.1"/>
    </source>
</evidence>
<name>A0A844H3D9_9RHOB</name>
<dbReference type="OrthoDB" id="9795560at2"/>
<protein>
    <submittedName>
        <fullName evidence="1">DUF2971 domain-containing protein</fullName>
    </submittedName>
</protein>
<dbReference type="AlphaFoldDB" id="A0A844H3D9"/>
<dbReference type="InterPro" id="IPR021352">
    <property type="entry name" value="DUF2971"/>
</dbReference>
<dbReference type="Pfam" id="PF11185">
    <property type="entry name" value="DUF2971"/>
    <property type="match status" value="1"/>
</dbReference>
<proteinExistence type="predicted"/>
<comment type="caution">
    <text evidence="1">The sequence shown here is derived from an EMBL/GenBank/DDBJ whole genome shotgun (WGS) entry which is preliminary data.</text>
</comment>
<organism evidence="1 2">
    <name type="scientific">Paracoccus limosus</name>
    <dbReference type="NCBI Taxonomy" id="913252"/>
    <lineage>
        <taxon>Bacteria</taxon>
        <taxon>Pseudomonadati</taxon>
        <taxon>Pseudomonadota</taxon>
        <taxon>Alphaproteobacteria</taxon>
        <taxon>Rhodobacterales</taxon>
        <taxon>Paracoccaceae</taxon>
        <taxon>Paracoccus</taxon>
    </lineage>
</organism>
<keyword evidence="2" id="KW-1185">Reference proteome</keyword>
<reference evidence="1 2" key="1">
    <citation type="submission" date="2019-11" db="EMBL/GenBank/DDBJ databases">
        <authorList>
            <person name="Dong K."/>
        </authorList>
    </citation>
    <scope>NUCLEOTIDE SEQUENCE [LARGE SCALE GENOMIC DNA]</scope>
    <source>
        <strain evidence="1 2">JCM 17370</strain>
    </source>
</reference>
<sequence>MTDALPDTLCHYTTYSGLAGILQSKELWCTHLHYLNDSQELFHGAGALGRVFSMGGLGPIEGISIDEIELEISRSNIFAGSFCKNDDLLSQWRGYSGGSGVSISFDPQSLKENAISQGFTLKECLYEFNSQGTSLQGLSVSHMTNRKLDMRDEGKKEKYIRQLLDFIARCKHPSFSEEQEWRILKNAESKTNDICVSPQPNGLRPYVKFSLDRKDTGGRNDLCIKSIRIGPHPHQDLQANAVKKLARQHGIYLHEDPKISEIPFRQV</sequence>
<accession>A0A844H3D9</accession>
<evidence type="ECO:0000313" key="2">
    <source>
        <dbReference type="Proteomes" id="UP000442533"/>
    </source>
</evidence>